<dbReference type="AlphaFoldDB" id="A0A0T5X8S7"/>
<dbReference type="Proteomes" id="UP000005273">
    <property type="component" value="Unassembled WGS sequence"/>
</dbReference>
<name>A0A0T5X8S7_9BACT</name>
<evidence type="ECO:0000313" key="2">
    <source>
        <dbReference type="Proteomes" id="UP000005273"/>
    </source>
</evidence>
<sequence>MYVSERSLLKFSTIKSNVVFWKRVKFTPKISQINYVQFIYTEKFFLL</sequence>
<keyword evidence="2" id="KW-1185">Reference proteome</keyword>
<accession>A0A0T5X8S7</accession>
<comment type="caution">
    <text evidence="1">The sequence shown here is derived from an EMBL/GenBank/DDBJ whole genome shotgun (WGS) entry which is preliminary data.</text>
</comment>
<evidence type="ECO:0000313" key="1">
    <source>
        <dbReference type="EMBL" id="KRT34672.1"/>
    </source>
</evidence>
<proteinExistence type="predicted"/>
<dbReference type="EMBL" id="ACJX03000001">
    <property type="protein sequence ID" value="KRT34672.1"/>
    <property type="molecule type" value="Genomic_DNA"/>
</dbReference>
<dbReference type="STRING" id="592015.HMPREF1705_04732"/>
<protein>
    <submittedName>
        <fullName evidence="1">Uncharacterized protein</fullName>
    </submittedName>
</protein>
<gene>
    <name evidence="1" type="ORF">HMPREF1705_04732</name>
</gene>
<organism evidence="1 2">
    <name type="scientific">Acetomicrobium hydrogeniformans ATCC BAA-1850</name>
    <dbReference type="NCBI Taxonomy" id="592015"/>
    <lineage>
        <taxon>Bacteria</taxon>
        <taxon>Thermotogati</taxon>
        <taxon>Synergistota</taxon>
        <taxon>Synergistia</taxon>
        <taxon>Synergistales</taxon>
        <taxon>Acetomicrobiaceae</taxon>
        <taxon>Acetomicrobium</taxon>
    </lineage>
</organism>
<reference evidence="2" key="1">
    <citation type="submission" date="2012-09" db="EMBL/GenBank/DDBJ databases">
        <authorList>
            <person name="Weinstock G."/>
            <person name="Sodergren E."/>
            <person name="Clifton S."/>
            <person name="Fulton L."/>
            <person name="Fulton B."/>
            <person name="Courtney L."/>
            <person name="Fronick C."/>
            <person name="Harrison M."/>
            <person name="Strong C."/>
            <person name="Farmer C."/>
            <person name="Delehaunty K."/>
            <person name="Markovic C."/>
            <person name="Hall O."/>
            <person name="Minx P."/>
            <person name="Tomlinson C."/>
            <person name="Mitreva M."/>
            <person name="Nelson J."/>
            <person name="Hou S."/>
            <person name="Wollam A."/>
            <person name="Pepin K.H."/>
            <person name="Johnson M."/>
            <person name="Bhonagiri V."/>
            <person name="Nash W.E."/>
            <person name="Suruliraj S."/>
            <person name="Warren W."/>
            <person name="Chinwalla A."/>
            <person name="Mardis E.R."/>
            <person name="Wilson R.K."/>
        </authorList>
    </citation>
    <scope>NUCLEOTIDE SEQUENCE [LARGE SCALE GENOMIC DNA]</scope>
    <source>
        <strain evidence="2">OS1</strain>
    </source>
</reference>